<dbReference type="InterPro" id="IPR018087">
    <property type="entry name" value="Glyco_hydro_5_CS"/>
</dbReference>
<feature type="signal peptide" evidence="5">
    <location>
        <begin position="1"/>
        <end position="26"/>
    </location>
</feature>
<dbReference type="RefSeq" id="WP_160739906.1">
    <property type="nucleotide sequence ID" value="NZ_WTYQ01000004.1"/>
</dbReference>
<comment type="similarity">
    <text evidence="3">Belongs to the glycosyl hydrolase 5 (cellulase A) family.</text>
</comment>
<accession>A0A845AAI8</accession>
<evidence type="ECO:0000259" key="6">
    <source>
        <dbReference type="Pfam" id="PF00150"/>
    </source>
</evidence>
<dbReference type="SUPFAM" id="SSF51445">
    <property type="entry name" value="(Trans)glycosidases"/>
    <property type="match status" value="1"/>
</dbReference>
<feature type="domain" description="Glycoside hydrolase family 5" evidence="6">
    <location>
        <begin position="48"/>
        <end position="297"/>
    </location>
</feature>
<sequence length="336" mass="37319">MRSGAMSIRYFVSALAAGFLALWAHAATAQGTPVSEHGQLAVSGNHIVDEHGAPVTLRGMSLFWSQWMPQYYNKATIDTLASDWKVDVVRAAIGVDTGSDEPAGGILQNYEAERDRAFAVIDAAIDDGIYVVVDWHAHQPHPEEAIRFFKEVAHRYGAYPNIIYETWNEPLPKYSWAGDIKPYHQRVISAIRSIDKRNLIVAGTPVYSQGVDIAAADPLDFSNVAYVLHYYADEPAHQQPLMDKAEKAARTVPIFVSEQGFVAATGDGSINQEWSQKWWDFMNAHNISHLNWSVADKREGASALRPGADPKGGFSRKERTASGEKVYQYLRAQKTQ</sequence>
<keyword evidence="1 3" id="KW-0378">Hydrolase</keyword>
<comment type="caution">
    <text evidence="7">The sequence shown here is derived from an EMBL/GenBank/DDBJ whole genome shotgun (WGS) entry which is preliminary data.</text>
</comment>
<dbReference type="PROSITE" id="PS00659">
    <property type="entry name" value="GLYCOSYL_HYDROL_F5"/>
    <property type="match status" value="1"/>
</dbReference>
<evidence type="ECO:0000256" key="1">
    <source>
        <dbReference type="ARBA" id="ARBA00022801"/>
    </source>
</evidence>
<evidence type="ECO:0000256" key="3">
    <source>
        <dbReference type="RuleBase" id="RU361153"/>
    </source>
</evidence>
<reference evidence="7 8" key="1">
    <citation type="submission" date="2019-12" db="EMBL/GenBank/DDBJ databases">
        <title>Genomic-based taxomic classification of the family Erythrobacteraceae.</title>
        <authorList>
            <person name="Xu L."/>
        </authorList>
    </citation>
    <scope>NUCLEOTIDE SEQUENCE [LARGE SCALE GENOMIC DNA]</scope>
    <source>
        <strain evidence="7 8">DSM 18604</strain>
    </source>
</reference>
<dbReference type="InterPro" id="IPR017853">
    <property type="entry name" value="GH"/>
</dbReference>
<evidence type="ECO:0000256" key="5">
    <source>
        <dbReference type="SAM" id="SignalP"/>
    </source>
</evidence>
<dbReference type="Gene3D" id="3.20.20.80">
    <property type="entry name" value="Glycosidases"/>
    <property type="match status" value="1"/>
</dbReference>
<evidence type="ECO:0000256" key="4">
    <source>
        <dbReference type="SAM" id="MobiDB-lite"/>
    </source>
</evidence>
<dbReference type="AlphaFoldDB" id="A0A845AAI8"/>
<feature type="region of interest" description="Disordered" evidence="4">
    <location>
        <begin position="301"/>
        <end position="320"/>
    </location>
</feature>
<dbReference type="Pfam" id="PF00150">
    <property type="entry name" value="Cellulase"/>
    <property type="match status" value="1"/>
</dbReference>
<gene>
    <name evidence="7" type="ORF">GRI39_11725</name>
</gene>
<feature type="chain" id="PRO_5032537196" evidence="5">
    <location>
        <begin position="27"/>
        <end position="336"/>
    </location>
</feature>
<keyword evidence="8" id="KW-1185">Reference proteome</keyword>
<evidence type="ECO:0000256" key="2">
    <source>
        <dbReference type="ARBA" id="ARBA00023295"/>
    </source>
</evidence>
<keyword evidence="5" id="KW-0732">Signal</keyword>
<organism evidence="7 8">
    <name type="scientific">Altericroceibacterium indicum</name>
    <dbReference type="NCBI Taxonomy" id="374177"/>
    <lineage>
        <taxon>Bacteria</taxon>
        <taxon>Pseudomonadati</taxon>
        <taxon>Pseudomonadota</taxon>
        <taxon>Alphaproteobacteria</taxon>
        <taxon>Sphingomonadales</taxon>
        <taxon>Erythrobacteraceae</taxon>
        <taxon>Altericroceibacterium</taxon>
    </lineage>
</organism>
<evidence type="ECO:0000313" key="7">
    <source>
        <dbReference type="EMBL" id="MXP26704.1"/>
    </source>
</evidence>
<evidence type="ECO:0000313" key="8">
    <source>
        <dbReference type="Proteomes" id="UP000460561"/>
    </source>
</evidence>
<dbReference type="GO" id="GO:0004553">
    <property type="term" value="F:hydrolase activity, hydrolyzing O-glycosyl compounds"/>
    <property type="evidence" value="ECO:0007669"/>
    <property type="project" value="InterPro"/>
</dbReference>
<keyword evidence="2 3" id="KW-0326">Glycosidase</keyword>
<dbReference type="EMBL" id="WTYQ01000004">
    <property type="protein sequence ID" value="MXP26704.1"/>
    <property type="molecule type" value="Genomic_DNA"/>
</dbReference>
<dbReference type="PANTHER" id="PTHR34142">
    <property type="entry name" value="ENDO-BETA-1,4-GLUCANASE A"/>
    <property type="match status" value="1"/>
</dbReference>
<protein>
    <submittedName>
        <fullName evidence="7">Cellulase family glycosylhydrolase</fullName>
    </submittedName>
</protein>
<dbReference type="OrthoDB" id="1153097at2"/>
<proteinExistence type="inferred from homology"/>
<dbReference type="PANTHER" id="PTHR34142:SF1">
    <property type="entry name" value="GLYCOSIDE HYDROLASE FAMILY 5 DOMAIN-CONTAINING PROTEIN"/>
    <property type="match status" value="1"/>
</dbReference>
<name>A0A845AAI8_9SPHN</name>
<dbReference type="InterPro" id="IPR001547">
    <property type="entry name" value="Glyco_hydro_5"/>
</dbReference>
<dbReference type="Proteomes" id="UP000460561">
    <property type="component" value="Unassembled WGS sequence"/>
</dbReference>
<dbReference type="GO" id="GO:0000272">
    <property type="term" value="P:polysaccharide catabolic process"/>
    <property type="evidence" value="ECO:0007669"/>
    <property type="project" value="InterPro"/>
</dbReference>